<dbReference type="InterPro" id="IPR005814">
    <property type="entry name" value="Aminotrans_3"/>
</dbReference>
<dbReference type="GO" id="GO:0004015">
    <property type="term" value="F:adenosylmethionine-8-amino-7-oxononanoate transaminase activity"/>
    <property type="evidence" value="ECO:0007669"/>
    <property type="project" value="UniProtKB-EC"/>
</dbReference>
<comment type="subcellular location">
    <subcellularLocation>
        <location evidence="7">Cytoplasm</location>
    </subcellularLocation>
</comment>
<evidence type="ECO:0000256" key="5">
    <source>
        <dbReference type="ARBA" id="ARBA00022756"/>
    </source>
</evidence>
<dbReference type="Proteomes" id="UP001228504">
    <property type="component" value="Unassembled WGS sequence"/>
</dbReference>
<dbReference type="InterPro" id="IPR015421">
    <property type="entry name" value="PyrdxlP-dep_Trfase_major"/>
</dbReference>
<feature type="site" description="Participates in the substrate recognition with KAPA and in a stacking interaction with the adenine ring of SAM" evidence="7">
    <location>
        <position position="15"/>
    </location>
</feature>
<keyword evidence="9" id="KW-1185">Reference proteome</keyword>
<dbReference type="NCBIfam" id="NF004624">
    <property type="entry name" value="PRK05964.1"/>
    <property type="match status" value="1"/>
</dbReference>
<dbReference type="CDD" id="cd00610">
    <property type="entry name" value="OAT_like"/>
    <property type="match status" value="1"/>
</dbReference>
<organism evidence="8 9">
    <name type="scientific">Eubacterium multiforme</name>
    <dbReference type="NCBI Taxonomy" id="83339"/>
    <lineage>
        <taxon>Bacteria</taxon>
        <taxon>Bacillati</taxon>
        <taxon>Bacillota</taxon>
        <taxon>Clostridia</taxon>
        <taxon>Eubacteriales</taxon>
        <taxon>Eubacteriaceae</taxon>
        <taxon>Eubacterium</taxon>
    </lineage>
</organism>
<evidence type="ECO:0000256" key="7">
    <source>
        <dbReference type="HAMAP-Rule" id="MF_00834"/>
    </source>
</evidence>
<name>A0ABT9UNI9_9FIRM</name>
<comment type="catalytic activity">
    <reaction evidence="7">
        <text>(8S)-8-amino-7-oxononanoate + S-adenosyl-L-methionine = S-adenosyl-4-methylsulfanyl-2-oxobutanoate + (7R,8S)-7,8-diammoniononanoate</text>
        <dbReference type="Rhea" id="RHEA:16861"/>
        <dbReference type="ChEBI" id="CHEBI:16490"/>
        <dbReference type="ChEBI" id="CHEBI:59789"/>
        <dbReference type="ChEBI" id="CHEBI:149468"/>
        <dbReference type="ChEBI" id="CHEBI:149469"/>
        <dbReference type="EC" id="2.6.1.62"/>
    </reaction>
</comment>
<dbReference type="HAMAP" id="MF_00834">
    <property type="entry name" value="BioA"/>
    <property type="match status" value="1"/>
</dbReference>
<keyword evidence="5 7" id="KW-0093">Biotin biosynthesis</keyword>
<comment type="pathway">
    <text evidence="7">Cofactor biosynthesis; biotin biosynthesis; 7,8-diaminononanoate from 8-amino-7-oxononanoate (SAM route): step 1/1.</text>
</comment>
<feature type="binding site" evidence="7">
    <location>
        <begin position="316"/>
        <end position="317"/>
    </location>
    <ligand>
        <name>pyridoxal 5'-phosphate</name>
        <dbReference type="ChEBI" id="CHEBI:597326"/>
    </ligand>
</feature>
<feature type="modified residue" description="N6-(pyridoxal phosphate)lysine" evidence="7">
    <location>
        <position position="280"/>
    </location>
</feature>
<feature type="binding site" evidence="7">
    <location>
        <begin position="112"/>
        <end position="113"/>
    </location>
    <ligand>
        <name>pyridoxal 5'-phosphate</name>
        <dbReference type="ChEBI" id="CHEBI:597326"/>
    </ligand>
</feature>
<keyword evidence="3 7" id="KW-0808">Transferase</keyword>
<dbReference type="PROSITE" id="PS00092">
    <property type="entry name" value="N6_MTASE"/>
    <property type="match status" value="1"/>
</dbReference>
<dbReference type="NCBIfam" id="TIGR00508">
    <property type="entry name" value="bioA"/>
    <property type="match status" value="1"/>
</dbReference>
<dbReference type="PROSITE" id="PS00600">
    <property type="entry name" value="AA_TRANSFER_CLASS_3"/>
    <property type="match status" value="1"/>
</dbReference>
<sequence>MNLVDKDLKYIWHPCSQMKDYETLKPIVIERGEGVYLYDINGKKYLDAISSWWCNLFGHSNKRINKAISNQINKIEHVIFANFSNIPAIELSERLVKITPYRLEKVFFADSGSSAVEVALKMSFHYHQQRGNVKKKRFVAITDAYHGETLGALSMGDLDIYSKVYKPIMLDTIRVNGPDCFRCKFNKERNNCNAECFIDMENTLKDKNEQISAVIIEPIVQGAAGMKIYSPVYLKKLREVCDIYNINLIADEIAVGYGRTGKMFACENANISPDIMCISKGLTAGYLPMAIVMTSKKIYDEFYGDYNENKAFLHSHTYSGNALGCSVALEVLKIFEEENTLETVNEKGKFLNELLVKELKDHPLVGEIRNIGMINAIELVKDKETKEGFHSKLRVGYEIFKIALSKGVLLRPLGNVIYFNPPYVIRKEEMIEMVRVCKESLNLWWENKN</sequence>
<dbReference type="SUPFAM" id="SSF53383">
    <property type="entry name" value="PLP-dependent transferases"/>
    <property type="match status" value="1"/>
</dbReference>
<dbReference type="InterPro" id="IPR015424">
    <property type="entry name" value="PyrdxlP-dep_Trfase"/>
</dbReference>
<dbReference type="Gene3D" id="3.40.640.10">
    <property type="entry name" value="Type I PLP-dependent aspartate aminotransferase-like (Major domain)"/>
    <property type="match status" value="1"/>
</dbReference>
<dbReference type="InterPro" id="IPR049704">
    <property type="entry name" value="Aminotrans_3_PPA_site"/>
</dbReference>
<gene>
    <name evidence="7" type="primary">bioA</name>
    <name evidence="8" type="ORF">J2S18_000128</name>
</gene>
<reference evidence="8 9" key="1">
    <citation type="submission" date="2023-07" db="EMBL/GenBank/DDBJ databases">
        <title>Genomic Encyclopedia of Type Strains, Phase IV (KMG-IV): sequencing the most valuable type-strain genomes for metagenomic binning, comparative biology and taxonomic classification.</title>
        <authorList>
            <person name="Goeker M."/>
        </authorList>
    </citation>
    <scope>NUCLEOTIDE SEQUENCE [LARGE SCALE GENOMIC DNA]</scope>
    <source>
        <strain evidence="8 9">DSM 20694</strain>
    </source>
</reference>
<evidence type="ECO:0000256" key="4">
    <source>
        <dbReference type="ARBA" id="ARBA00022691"/>
    </source>
</evidence>
<keyword evidence="2 7" id="KW-0032">Aminotransferase</keyword>
<comment type="subunit">
    <text evidence="7">Homodimer.</text>
</comment>
<feature type="binding site" evidence="7">
    <location>
        <position position="315"/>
    </location>
    <ligand>
        <name>substrate</name>
    </ligand>
</feature>
<keyword evidence="7" id="KW-0963">Cytoplasm</keyword>
<dbReference type="RefSeq" id="WP_307481876.1">
    <property type="nucleotide sequence ID" value="NZ_JAUSUF010000001.1"/>
</dbReference>
<dbReference type="PIRSF" id="PIRSF000521">
    <property type="entry name" value="Transaminase_4ab_Lys_Orn"/>
    <property type="match status" value="1"/>
</dbReference>
<feature type="binding site" evidence="7">
    <location>
        <position position="251"/>
    </location>
    <ligand>
        <name>pyridoxal 5'-phosphate</name>
        <dbReference type="ChEBI" id="CHEBI:597326"/>
    </ligand>
</feature>
<comment type="function">
    <text evidence="7">Catalyzes the transfer of the alpha-amino group from S-adenosyl-L-methionine (SAM) to 7-keto-8-aminopelargonic acid (KAPA) to form 7,8-diaminopelargonic acid (DAPA). It is the only aminotransferase known to utilize SAM as an amino donor.</text>
</comment>
<dbReference type="InterPro" id="IPR005815">
    <property type="entry name" value="BioA"/>
</dbReference>
<dbReference type="Pfam" id="PF00202">
    <property type="entry name" value="Aminotran_3"/>
    <property type="match status" value="1"/>
</dbReference>
<evidence type="ECO:0000256" key="2">
    <source>
        <dbReference type="ARBA" id="ARBA00022576"/>
    </source>
</evidence>
<evidence type="ECO:0000256" key="3">
    <source>
        <dbReference type="ARBA" id="ARBA00022679"/>
    </source>
</evidence>
<proteinExistence type="inferred from homology"/>
<dbReference type="Gene3D" id="3.90.1150.10">
    <property type="entry name" value="Aspartate Aminotransferase, domain 1"/>
    <property type="match status" value="1"/>
</dbReference>
<evidence type="ECO:0000313" key="9">
    <source>
        <dbReference type="Proteomes" id="UP001228504"/>
    </source>
</evidence>
<feature type="binding site" evidence="7">
    <location>
        <position position="280"/>
    </location>
    <ligand>
        <name>substrate</name>
    </ligand>
</feature>
<dbReference type="EC" id="2.6.1.62" evidence="7"/>
<feature type="binding site" evidence="7">
    <location>
        <position position="52"/>
    </location>
    <ligand>
        <name>substrate</name>
    </ligand>
</feature>
<evidence type="ECO:0000313" key="8">
    <source>
        <dbReference type="EMBL" id="MDQ0148211.1"/>
    </source>
</evidence>
<comment type="similarity">
    <text evidence="7">Belongs to the class-III pyridoxal-phosphate-dependent aminotransferase family. BioA subfamily.</text>
</comment>
<dbReference type="InterPro" id="IPR002052">
    <property type="entry name" value="DNA_methylase_N6_adenine_CS"/>
</dbReference>
<protein>
    <recommendedName>
        <fullName evidence="7">Adenosylmethionine-8-amino-7-oxononanoate aminotransferase</fullName>
        <ecNumber evidence="7">2.6.1.62</ecNumber>
    </recommendedName>
    <alternativeName>
        <fullName evidence="7">7,8-diamino-pelargonic acid aminotransferase</fullName>
        <shortName evidence="7">DAPA AT</shortName>
        <shortName evidence="7">DAPA aminotransferase</shortName>
    </alternativeName>
    <alternativeName>
        <fullName evidence="7">7,8-diaminononanoate synthase</fullName>
        <shortName evidence="7">DANS</shortName>
    </alternativeName>
    <alternativeName>
        <fullName evidence="7">Diaminopelargonic acid synthase</fullName>
    </alternativeName>
</protein>
<accession>A0ABT9UNI9</accession>
<feature type="binding site" evidence="7">
    <location>
        <position position="411"/>
    </location>
    <ligand>
        <name>substrate</name>
    </ligand>
</feature>
<feature type="binding site" evidence="7">
    <location>
        <position position="145"/>
    </location>
    <ligand>
        <name>substrate</name>
    </ligand>
</feature>
<dbReference type="EMBL" id="JAUSUF010000001">
    <property type="protein sequence ID" value="MDQ0148211.1"/>
    <property type="molecule type" value="Genomic_DNA"/>
</dbReference>
<dbReference type="PANTHER" id="PTHR42684">
    <property type="entry name" value="ADENOSYLMETHIONINE-8-AMINO-7-OXONONANOATE AMINOTRANSFERASE"/>
    <property type="match status" value="1"/>
</dbReference>
<keyword evidence="6 7" id="KW-0663">Pyridoxal phosphate</keyword>
<dbReference type="InterPro" id="IPR015422">
    <property type="entry name" value="PyrdxlP-dep_Trfase_small"/>
</dbReference>
<keyword evidence="4 7" id="KW-0949">S-adenosyl-L-methionine</keyword>
<comment type="cofactor">
    <cofactor evidence="1 7">
        <name>pyridoxal 5'-phosphate</name>
        <dbReference type="ChEBI" id="CHEBI:597326"/>
    </cofactor>
</comment>
<evidence type="ECO:0000256" key="6">
    <source>
        <dbReference type="ARBA" id="ARBA00022898"/>
    </source>
</evidence>
<dbReference type="PANTHER" id="PTHR42684:SF17">
    <property type="entry name" value="ADENOSYLMETHIONINE-8-AMINO-7-OXONONANOATE AMINOTRANSFERASE"/>
    <property type="match status" value="1"/>
</dbReference>
<comment type="caution">
    <text evidence="8">The sequence shown here is derived from an EMBL/GenBank/DDBJ whole genome shotgun (WGS) entry which is preliminary data.</text>
</comment>
<evidence type="ECO:0000256" key="1">
    <source>
        <dbReference type="ARBA" id="ARBA00001933"/>
    </source>
</evidence>